<feature type="compositionally biased region" description="Basic residues" evidence="6">
    <location>
        <begin position="483"/>
        <end position="499"/>
    </location>
</feature>
<feature type="DNA-binding region" description="Homeobox" evidence="4">
    <location>
        <begin position="252"/>
        <end position="311"/>
    </location>
</feature>
<feature type="compositionally biased region" description="Low complexity" evidence="6">
    <location>
        <begin position="670"/>
        <end position="682"/>
    </location>
</feature>
<feature type="compositionally biased region" description="Polar residues" evidence="6">
    <location>
        <begin position="500"/>
        <end position="523"/>
    </location>
</feature>
<evidence type="ECO:0000256" key="1">
    <source>
        <dbReference type="ARBA" id="ARBA00023125"/>
    </source>
</evidence>
<evidence type="ECO:0000256" key="4">
    <source>
        <dbReference type="PROSITE-ProRule" id="PRU00108"/>
    </source>
</evidence>
<dbReference type="Gene3D" id="1.10.10.60">
    <property type="entry name" value="Homeodomain-like"/>
    <property type="match status" value="1"/>
</dbReference>
<feature type="region of interest" description="Disordered" evidence="6">
    <location>
        <begin position="41"/>
        <end position="74"/>
    </location>
</feature>
<keyword evidence="3 4" id="KW-0539">Nucleus</keyword>
<dbReference type="OrthoDB" id="6159439at2759"/>
<feature type="compositionally biased region" description="Low complexity" evidence="6">
    <location>
        <begin position="445"/>
        <end position="455"/>
    </location>
</feature>
<evidence type="ECO:0000313" key="8">
    <source>
        <dbReference type="EMBL" id="KAJ2679679.1"/>
    </source>
</evidence>
<feature type="compositionally biased region" description="Low complexity" evidence="6">
    <location>
        <begin position="698"/>
        <end position="713"/>
    </location>
</feature>
<feature type="compositionally biased region" description="Polar residues" evidence="6">
    <location>
        <begin position="633"/>
        <end position="657"/>
    </location>
</feature>
<dbReference type="GO" id="GO:0000981">
    <property type="term" value="F:DNA-binding transcription factor activity, RNA polymerase II-specific"/>
    <property type="evidence" value="ECO:0007669"/>
    <property type="project" value="InterPro"/>
</dbReference>
<proteinExistence type="predicted"/>
<dbReference type="SUPFAM" id="SSF46689">
    <property type="entry name" value="Homeodomain-like"/>
    <property type="match status" value="1"/>
</dbReference>
<comment type="subcellular location">
    <subcellularLocation>
        <location evidence="4 5">Nucleus</location>
    </subcellularLocation>
</comment>
<dbReference type="PROSITE" id="PS00027">
    <property type="entry name" value="HOMEOBOX_1"/>
    <property type="match status" value="1"/>
</dbReference>
<keyword evidence="1 4" id="KW-0238">DNA-binding</keyword>
<dbReference type="InterPro" id="IPR017970">
    <property type="entry name" value="Homeobox_CS"/>
</dbReference>
<dbReference type="CDD" id="cd00086">
    <property type="entry name" value="homeodomain"/>
    <property type="match status" value="1"/>
</dbReference>
<sequence>MYASVHDQPPPALLPHSVTSKFVVPASGPAAATTKPLSLTRLIPSSPHKHHPPSLSSSISSSSSSSSSPTSLVSCLPSTRLLSQPHLLPKSSRFVSRTPPGRSSRRTALDAPMQRSPYSRETTDISDQELRQILDSENISGLPAPYCLVPHFDAHLPPPHNALWPLPQQQQQQQQQVNHASVSAAQHYHSYQPSGVIVGQGSSSSHSSIGGHESGAPGTSATYHALAQSAGGASRAQPSSTSASALPGEATRRRTRTTLTPYQLRVLFRVWERTQYPSSDLRFRLATSLMMTPRNVQIWFQNQRQKTKERAEMRRRTHSPSLNTSASLQNTQRQMMRIHPHQAVHMADPHAREDNAGAMTMPGRSPPESPFRYSHGPPPAPPAIPPATSHYGHSTLPVQSVPHRQAFLPYHEPTATSRMSTIPPSQNSSPVPSPYTMLTPPALYSQSFSQQNQNQHQHHHPHQHQHQQHHGSQNQLLQPQAHLAHRHLQQHMHHQRHASQPHSLHYSQPQMSSTSITQPSATPRPSGLHTFDKSSDEKQALQLPPPHSHPHHVVEHNIPSPATPTSTAEQHGIHPPSPFTSRLRHPSPPLSSSMSSLSMAQQDWTARTARRPSTTREHLTNRRSRLSDILNPIASSTDEPNDNGPHQNMVASSSIPTISPAVADTNKDQAGPLPSLGSLLASVRSASNGSGASEAPRTSESPSCHSSSATASHIPTQEAAPTTSENAPELEKWRPW</sequence>
<name>A0A9W8GAT2_9FUNG</name>
<feature type="compositionally biased region" description="Low complexity" evidence="6">
    <location>
        <begin position="53"/>
        <end position="74"/>
    </location>
</feature>
<feature type="compositionally biased region" description="Pro residues" evidence="6">
    <location>
        <begin position="376"/>
        <end position="385"/>
    </location>
</feature>
<reference evidence="8" key="1">
    <citation type="submission" date="2022-07" db="EMBL/GenBank/DDBJ databases">
        <title>Phylogenomic reconstructions and comparative analyses of Kickxellomycotina fungi.</title>
        <authorList>
            <person name="Reynolds N.K."/>
            <person name="Stajich J.E."/>
            <person name="Barry K."/>
            <person name="Grigoriev I.V."/>
            <person name="Crous P."/>
            <person name="Smith M.E."/>
        </authorList>
    </citation>
    <scope>NUCLEOTIDE SEQUENCE</scope>
    <source>
        <strain evidence="8">NRRL 3115</strain>
    </source>
</reference>
<evidence type="ECO:0000259" key="7">
    <source>
        <dbReference type="PROSITE" id="PS50071"/>
    </source>
</evidence>
<organism evidence="8 9">
    <name type="scientific">Coemansia spiralis</name>
    <dbReference type="NCBI Taxonomy" id="417178"/>
    <lineage>
        <taxon>Eukaryota</taxon>
        <taxon>Fungi</taxon>
        <taxon>Fungi incertae sedis</taxon>
        <taxon>Zoopagomycota</taxon>
        <taxon>Kickxellomycotina</taxon>
        <taxon>Kickxellomycetes</taxon>
        <taxon>Kickxellales</taxon>
        <taxon>Kickxellaceae</taxon>
        <taxon>Coemansia</taxon>
    </lineage>
</organism>
<dbReference type="InterPro" id="IPR042768">
    <property type="entry name" value="MNX1/Ceh-12"/>
</dbReference>
<feature type="compositionally biased region" description="Low complexity" evidence="6">
    <location>
        <begin position="590"/>
        <end position="599"/>
    </location>
</feature>
<dbReference type="PROSITE" id="PS50071">
    <property type="entry name" value="HOMEOBOX_2"/>
    <property type="match status" value="1"/>
</dbReference>
<evidence type="ECO:0000256" key="6">
    <source>
        <dbReference type="SAM" id="MobiDB-lite"/>
    </source>
</evidence>
<feature type="region of interest" description="Disordered" evidence="6">
    <location>
        <begin position="415"/>
        <end position="736"/>
    </location>
</feature>
<keyword evidence="2 4" id="KW-0371">Homeobox</keyword>
<dbReference type="InterPro" id="IPR001356">
    <property type="entry name" value="HD"/>
</dbReference>
<feature type="compositionally biased region" description="Basic and acidic residues" evidence="6">
    <location>
        <begin position="530"/>
        <end position="539"/>
    </location>
</feature>
<dbReference type="Pfam" id="PF00046">
    <property type="entry name" value="Homeodomain"/>
    <property type="match status" value="1"/>
</dbReference>
<dbReference type="Proteomes" id="UP001151518">
    <property type="component" value="Unassembled WGS sequence"/>
</dbReference>
<feature type="region of interest" description="Disordered" evidence="6">
    <location>
        <begin position="361"/>
        <end position="396"/>
    </location>
</feature>
<dbReference type="InterPro" id="IPR009057">
    <property type="entry name" value="Homeodomain-like_sf"/>
</dbReference>
<dbReference type="PANTHER" id="PTHR24335:SF5">
    <property type="entry name" value="HOMEOBOX PROTEIN VED"/>
    <property type="match status" value="1"/>
</dbReference>
<feature type="domain" description="Homeobox" evidence="7">
    <location>
        <begin position="250"/>
        <end position="310"/>
    </location>
</feature>
<feature type="compositionally biased region" description="Low complexity" evidence="6">
    <location>
        <begin position="470"/>
        <end position="482"/>
    </location>
</feature>
<evidence type="ECO:0000256" key="3">
    <source>
        <dbReference type="ARBA" id="ARBA00023242"/>
    </source>
</evidence>
<dbReference type="EMBL" id="JANBTW010000010">
    <property type="protein sequence ID" value="KAJ2679679.1"/>
    <property type="molecule type" value="Genomic_DNA"/>
</dbReference>
<dbReference type="SMART" id="SM00389">
    <property type="entry name" value="HOX"/>
    <property type="match status" value="1"/>
</dbReference>
<feature type="compositionally biased region" description="Low complexity" evidence="6">
    <location>
        <begin position="194"/>
        <end position="215"/>
    </location>
</feature>
<dbReference type="PANTHER" id="PTHR24335">
    <property type="entry name" value="MOTOR NEURON AND PANCREAS HOMEOBOX PROTEIN"/>
    <property type="match status" value="1"/>
</dbReference>
<evidence type="ECO:0000313" key="9">
    <source>
        <dbReference type="Proteomes" id="UP001151518"/>
    </source>
</evidence>
<feature type="region of interest" description="Disordered" evidence="6">
    <location>
        <begin position="87"/>
        <end position="126"/>
    </location>
</feature>
<dbReference type="GO" id="GO:1990837">
    <property type="term" value="F:sequence-specific double-stranded DNA binding"/>
    <property type="evidence" value="ECO:0007669"/>
    <property type="project" value="TreeGrafter"/>
</dbReference>
<dbReference type="AlphaFoldDB" id="A0A9W8GAT2"/>
<dbReference type="GO" id="GO:0005634">
    <property type="term" value="C:nucleus"/>
    <property type="evidence" value="ECO:0007669"/>
    <property type="project" value="UniProtKB-SubCell"/>
</dbReference>
<evidence type="ECO:0000256" key="5">
    <source>
        <dbReference type="RuleBase" id="RU000682"/>
    </source>
</evidence>
<gene>
    <name evidence="8" type="ORF">GGI25_001369</name>
</gene>
<accession>A0A9W8GAT2</accession>
<feature type="region of interest" description="Disordered" evidence="6">
    <location>
        <begin position="194"/>
        <end position="257"/>
    </location>
</feature>
<evidence type="ECO:0000256" key="2">
    <source>
        <dbReference type="ARBA" id="ARBA00023155"/>
    </source>
</evidence>
<feature type="compositionally biased region" description="Basic residues" evidence="6">
    <location>
        <begin position="456"/>
        <end position="469"/>
    </location>
</feature>
<comment type="caution">
    <text evidence="8">The sequence shown here is derived from an EMBL/GenBank/DDBJ whole genome shotgun (WGS) entry which is preliminary data.</text>
</comment>
<protein>
    <recommendedName>
        <fullName evidence="7">Homeobox domain-containing protein</fullName>
    </recommendedName>
</protein>